<dbReference type="GO" id="GO:0046872">
    <property type="term" value="F:metal ion binding"/>
    <property type="evidence" value="ECO:0007669"/>
    <property type="project" value="UniProtKB-KW"/>
</dbReference>
<dbReference type="Pfam" id="PF10609">
    <property type="entry name" value="ParA"/>
    <property type="match status" value="1"/>
</dbReference>
<dbReference type="OrthoDB" id="8297at2157"/>
<gene>
    <name evidence="9" type="ORF">SAMN05216559_0335</name>
</gene>
<dbReference type="GO" id="GO:0005524">
    <property type="term" value="F:ATP binding"/>
    <property type="evidence" value="ECO:0007669"/>
    <property type="project" value="UniProtKB-UniRule"/>
</dbReference>
<feature type="domain" description="MIP18 family-like" evidence="7">
    <location>
        <begin position="10"/>
        <end position="80"/>
    </location>
</feature>
<dbReference type="InterPro" id="IPR019591">
    <property type="entry name" value="Mrp/NBP35_ATP-bd"/>
</dbReference>
<dbReference type="InterPro" id="IPR033756">
    <property type="entry name" value="YlxH/NBP35"/>
</dbReference>
<proteinExistence type="inferred from homology"/>
<evidence type="ECO:0000313" key="9">
    <source>
        <dbReference type="EMBL" id="SFR87300.1"/>
    </source>
</evidence>
<feature type="domain" description="DUF2249" evidence="8">
    <location>
        <begin position="341"/>
        <end position="387"/>
    </location>
</feature>
<reference evidence="9 10" key="1">
    <citation type="submission" date="2016-10" db="EMBL/GenBank/DDBJ databases">
        <authorList>
            <person name="de Groot N.N."/>
        </authorList>
    </citation>
    <scope>NUCLEOTIDE SEQUENCE [LARGE SCALE GENOMIC DNA]</scope>
    <source>
        <strain evidence="9 10">CGMCC 1.10457</strain>
    </source>
</reference>
<dbReference type="GO" id="GO:0051539">
    <property type="term" value="F:4 iron, 4 sulfur cluster binding"/>
    <property type="evidence" value="ECO:0007669"/>
    <property type="project" value="TreeGrafter"/>
</dbReference>
<keyword evidence="6" id="KW-0378">Hydrolase</keyword>
<keyword evidence="5 6" id="KW-0411">Iron-sulfur</keyword>
<comment type="subunit">
    <text evidence="6">Homodimer.</text>
</comment>
<keyword evidence="2 6" id="KW-0547">Nucleotide-binding</keyword>
<accession>A0A1I6K8V2</accession>
<dbReference type="STRING" id="767519.SAMN05216559_0335"/>
<dbReference type="SUPFAM" id="SSF117916">
    <property type="entry name" value="Fe-S cluster assembly (FSCA) domain-like"/>
    <property type="match status" value="1"/>
</dbReference>
<dbReference type="EMBL" id="FOZK01000001">
    <property type="protein sequence ID" value="SFR87300.1"/>
    <property type="molecule type" value="Genomic_DNA"/>
</dbReference>
<dbReference type="InterPro" id="IPR027417">
    <property type="entry name" value="P-loop_NTPase"/>
</dbReference>
<evidence type="ECO:0000256" key="1">
    <source>
        <dbReference type="ARBA" id="ARBA00022723"/>
    </source>
</evidence>
<keyword evidence="10" id="KW-1185">Reference proteome</keyword>
<dbReference type="Pfam" id="PF10006">
    <property type="entry name" value="DUF2249"/>
    <property type="match status" value="1"/>
</dbReference>
<evidence type="ECO:0000259" key="8">
    <source>
        <dbReference type="Pfam" id="PF10006"/>
    </source>
</evidence>
<evidence type="ECO:0000256" key="4">
    <source>
        <dbReference type="ARBA" id="ARBA00023004"/>
    </source>
</evidence>
<evidence type="ECO:0000256" key="6">
    <source>
        <dbReference type="HAMAP-Rule" id="MF_02040"/>
    </source>
</evidence>
<dbReference type="HAMAP" id="MF_02040">
    <property type="entry name" value="Mrp_NBP35"/>
    <property type="match status" value="1"/>
</dbReference>
<dbReference type="GO" id="GO:0016226">
    <property type="term" value="P:iron-sulfur cluster assembly"/>
    <property type="evidence" value="ECO:0007669"/>
    <property type="project" value="InterPro"/>
</dbReference>
<dbReference type="CDD" id="cd02037">
    <property type="entry name" value="Mrp_NBP35"/>
    <property type="match status" value="1"/>
</dbReference>
<dbReference type="InterPro" id="IPR034904">
    <property type="entry name" value="FSCA_dom_sf"/>
</dbReference>
<dbReference type="RefSeq" id="WP_089813275.1">
    <property type="nucleotide sequence ID" value="NZ_FOZK01000001.1"/>
</dbReference>
<dbReference type="Proteomes" id="UP000199062">
    <property type="component" value="Unassembled WGS sequence"/>
</dbReference>
<organism evidence="9 10">
    <name type="scientific">Halomicrobium zhouii</name>
    <dbReference type="NCBI Taxonomy" id="767519"/>
    <lineage>
        <taxon>Archaea</taxon>
        <taxon>Methanobacteriati</taxon>
        <taxon>Methanobacteriota</taxon>
        <taxon>Stenosarchaea group</taxon>
        <taxon>Halobacteria</taxon>
        <taxon>Halobacteriales</taxon>
        <taxon>Haloarculaceae</taxon>
        <taxon>Halomicrobium</taxon>
    </lineage>
</organism>
<dbReference type="Gene3D" id="3.40.50.300">
    <property type="entry name" value="P-loop containing nucleotide triphosphate hydrolases"/>
    <property type="match status" value="1"/>
</dbReference>
<comment type="function">
    <text evidence="6">Binds and transfers iron-sulfur (Fe-S) clusters to target apoproteins. Can hydrolyze ATP.</text>
</comment>
<evidence type="ECO:0000256" key="3">
    <source>
        <dbReference type="ARBA" id="ARBA00022840"/>
    </source>
</evidence>
<keyword evidence="3 6" id="KW-0067">ATP-binding</keyword>
<evidence type="ECO:0000313" key="10">
    <source>
        <dbReference type="Proteomes" id="UP000199062"/>
    </source>
</evidence>
<dbReference type="GO" id="GO:0016887">
    <property type="term" value="F:ATP hydrolysis activity"/>
    <property type="evidence" value="ECO:0007669"/>
    <property type="project" value="UniProtKB-UniRule"/>
</dbReference>
<dbReference type="PANTHER" id="PTHR42961:SF2">
    <property type="entry name" value="IRON-SULFUR PROTEIN NUBPL"/>
    <property type="match status" value="1"/>
</dbReference>
<sequence length="417" mass="44355">MSVPDTQLSEQVESALRRVEDPRMEMNVFEAGLVEAIDVDDGDVVVEVALEEFGPEAGTGVTRAVLAAVSDVDGVEGAHVEPASTPSLDDPVGMAEVDTVVAVASTKGGVGKSTVATQLACALAGETDAALFDADVYGPNVPSLLGVEGPIRADADDRAVPVTAGPLQVMSVGLMTEGEGPLAWRGAMVHDALTELFETTAWDDPEVLVVDLPPGTGDVALTTLQEVPVDGVVFVTTPFHTSVEDTRRSLSLFEENGVPVLGAVVNMDHFACECGREHDLFPRGDVAEALDVPILAELPFSHDLQRRPTPGDAPDAFVDLAREVREAVAEYDRIDVPDDAVDLRGQPPERRFDLVREGFEERAPGEPFVLVSDRDPAPAGEFLVELVDGTGEPADVFSAFDVQRHGVDQWVLRAVHQ</sequence>
<keyword evidence="1 6" id="KW-0479">Metal-binding</keyword>
<comment type="similarity">
    <text evidence="6">Belongs to the Mrp/NBP35 ATP-binding proteins family.</text>
</comment>
<dbReference type="InterPro" id="IPR018720">
    <property type="entry name" value="DUF2249"/>
</dbReference>
<dbReference type="InterPro" id="IPR002744">
    <property type="entry name" value="MIP18-like"/>
</dbReference>
<evidence type="ECO:0000259" key="7">
    <source>
        <dbReference type="Pfam" id="PF01883"/>
    </source>
</evidence>
<dbReference type="Pfam" id="PF01883">
    <property type="entry name" value="FeS_assembly_P"/>
    <property type="match status" value="1"/>
</dbReference>
<keyword evidence="4 6" id="KW-0408">Iron</keyword>
<evidence type="ECO:0000256" key="5">
    <source>
        <dbReference type="ARBA" id="ARBA00023014"/>
    </source>
</evidence>
<protein>
    <recommendedName>
        <fullName evidence="6">Iron-sulfur cluster carrier protein</fullName>
    </recommendedName>
</protein>
<comment type="caution">
    <text evidence="6">Lacks conserved residue(s) required for the propagation of feature annotation.</text>
</comment>
<evidence type="ECO:0000256" key="2">
    <source>
        <dbReference type="ARBA" id="ARBA00022741"/>
    </source>
</evidence>
<dbReference type="InterPro" id="IPR044304">
    <property type="entry name" value="NUBPL-like"/>
</dbReference>
<dbReference type="AlphaFoldDB" id="A0A1I6K8V2"/>
<dbReference type="PANTHER" id="PTHR42961">
    <property type="entry name" value="IRON-SULFUR PROTEIN NUBPL"/>
    <property type="match status" value="1"/>
</dbReference>
<dbReference type="GO" id="GO:0140663">
    <property type="term" value="F:ATP-dependent FeS chaperone activity"/>
    <property type="evidence" value="ECO:0007669"/>
    <property type="project" value="InterPro"/>
</dbReference>
<dbReference type="SUPFAM" id="SSF52540">
    <property type="entry name" value="P-loop containing nucleoside triphosphate hydrolases"/>
    <property type="match status" value="1"/>
</dbReference>
<name>A0A1I6K8V2_9EURY</name>
<dbReference type="Gene3D" id="3.30.300.130">
    <property type="entry name" value="Fe-S cluster assembly (FSCA)"/>
    <property type="match status" value="1"/>
</dbReference>